<evidence type="ECO:0000256" key="4">
    <source>
        <dbReference type="ARBA" id="ARBA00074367"/>
    </source>
</evidence>
<evidence type="ECO:0000256" key="3">
    <source>
        <dbReference type="ARBA" id="ARBA00022833"/>
    </source>
</evidence>
<dbReference type="SMART" id="SM00271">
    <property type="entry name" value="DnaJ"/>
    <property type="match status" value="1"/>
</dbReference>
<evidence type="ECO:0000256" key="1">
    <source>
        <dbReference type="ARBA" id="ARBA00022723"/>
    </source>
</evidence>
<feature type="compositionally biased region" description="Basic and acidic residues" evidence="5">
    <location>
        <begin position="230"/>
        <end position="239"/>
    </location>
</feature>
<gene>
    <name evidence="7" type="ORF">CEUTPL_LOCUS5030</name>
</gene>
<feature type="region of interest" description="Disordered" evidence="5">
    <location>
        <begin position="436"/>
        <end position="495"/>
    </location>
</feature>
<dbReference type="SMART" id="SM00451">
    <property type="entry name" value="ZnF_U1"/>
    <property type="match status" value="1"/>
</dbReference>
<dbReference type="InterPro" id="IPR003604">
    <property type="entry name" value="Matrin/U1-like-C_Znf_C2H2"/>
</dbReference>
<proteinExistence type="predicted"/>
<feature type="region of interest" description="Disordered" evidence="5">
    <location>
        <begin position="328"/>
        <end position="423"/>
    </location>
</feature>
<dbReference type="InterPro" id="IPR036236">
    <property type="entry name" value="Znf_C2H2_sf"/>
</dbReference>
<dbReference type="PROSITE" id="PS50076">
    <property type="entry name" value="DNAJ_2"/>
    <property type="match status" value="1"/>
</dbReference>
<dbReference type="SUPFAM" id="SSF57667">
    <property type="entry name" value="beta-beta-alpha zinc fingers"/>
    <property type="match status" value="1"/>
</dbReference>
<dbReference type="PRINTS" id="PR00625">
    <property type="entry name" value="JDOMAIN"/>
</dbReference>
<name>A0A9N9MHJ2_9CUCU</name>
<feature type="compositionally biased region" description="Basic residues" evidence="5">
    <location>
        <begin position="442"/>
        <end position="455"/>
    </location>
</feature>
<dbReference type="Proteomes" id="UP001152799">
    <property type="component" value="Chromosome 2"/>
</dbReference>
<dbReference type="InterPro" id="IPR054076">
    <property type="entry name" value="ZUO1-like_ZHD"/>
</dbReference>
<feature type="compositionally biased region" description="Basic residues" evidence="5">
    <location>
        <begin position="478"/>
        <end position="491"/>
    </location>
</feature>
<evidence type="ECO:0000313" key="7">
    <source>
        <dbReference type="EMBL" id="CAG9764390.1"/>
    </source>
</evidence>
<keyword evidence="8" id="KW-1185">Reference proteome</keyword>
<dbReference type="AlphaFoldDB" id="A0A9N9MHJ2"/>
<dbReference type="InterPro" id="IPR051964">
    <property type="entry name" value="Chaperone_stress_response"/>
</dbReference>
<dbReference type="PROSITE" id="PS00028">
    <property type="entry name" value="ZINC_FINGER_C2H2_1"/>
    <property type="match status" value="2"/>
</dbReference>
<dbReference type="GO" id="GO:0003676">
    <property type="term" value="F:nucleic acid binding"/>
    <property type="evidence" value="ECO:0007669"/>
    <property type="project" value="InterPro"/>
</dbReference>
<dbReference type="GO" id="GO:0005737">
    <property type="term" value="C:cytoplasm"/>
    <property type="evidence" value="ECO:0007669"/>
    <property type="project" value="TreeGrafter"/>
</dbReference>
<evidence type="ECO:0000259" key="6">
    <source>
        <dbReference type="PROSITE" id="PS50076"/>
    </source>
</evidence>
<dbReference type="InterPro" id="IPR018253">
    <property type="entry name" value="DnaJ_domain_CS"/>
</dbReference>
<dbReference type="Pfam" id="PF00226">
    <property type="entry name" value="DnaJ"/>
    <property type="match status" value="1"/>
</dbReference>
<dbReference type="FunFam" id="1.10.287.110:FF:000046">
    <property type="entry name" value="dnaJ homolog subfamily C member 21"/>
    <property type="match status" value="1"/>
</dbReference>
<dbReference type="InterPro" id="IPR001623">
    <property type="entry name" value="DnaJ_domain"/>
</dbReference>
<dbReference type="EMBL" id="OU892278">
    <property type="protein sequence ID" value="CAG9764390.1"/>
    <property type="molecule type" value="Genomic_DNA"/>
</dbReference>
<sequence>MKCHYEVLGISREADDSEIKSAYRKLALKWHPDKNLDDPDNAKEQFQVVQQAYEVLSDKQERAWYDAHRDQILRGPSSEFENESLDVFQYFTTTCFKGYTDDDKGFYAVYRNVFDQIAKEDIEYMDEKEEFCEIPSFGNSESDNENVKAFYDYWMSYSTKKSYSWLDPYDIREAKGCRRVVKLTDRENKKSRLKARKERNEEVRNLVAFVRKRDRRVQAFKKEMEAKTLENRKKQEQLSKQKRLERKQMHASEKQADWLKFDNVKSELEEIEKHLAQEFGESYSEDEEEENFNNLYCVACNKIFKNPKAFENHEVSKRHKENIEKLKQSMLEEEDVDSNTTEDLDEYNELEEKEENLEDIIDENGALLSNEESIGNDEENLPEVSEKKSSDNDIDSDEEESTSTKKLKKKKKNVLDIPQNHNEDFDIAKVSDDDDFDFGTSKSKKKKSKKVKSKTNNKNDLEETTNEISEEVAIASHMKPKKSAKKEKKVNKKELDPQDLNEIDLSHCCVTCKGNFLSKNKLFDHLKKTGHGVYIPPKIKHNSKKNSLKE</sequence>
<feature type="domain" description="J" evidence="6">
    <location>
        <begin position="3"/>
        <end position="69"/>
    </location>
</feature>
<accession>A0A9N9MHJ2</accession>
<keyword evidence="3" id="KW-0862">Zinc</keyword>
<feature type="compositionally biased region" description="Acidic residues" evidence="5">
    <location>
        <begin position="331"/>
        <end position="362"/>
    </location>
</feature>
<evidence type="ECO:0000313" key="8">
    <source>
        <dbReference type="Proteomes" id="UP001152799"/>
    </source>
</evidence>
<dbReference type="PROSITE" id="PS00636">
    <property type="entry name" value="DNAJ_1"/>
    <property type="match status" value="1"/>
</dbReference>
<organism evidence="7 8">
    <name type="scientific">Ceutorhynchus assimilis</name>
    <name type="common">cabbage seed weevil</name>
    <dbReference type="NCBI Taxonomy" id="467358"/>
    <lineage>
        <taxon>Eukaryota</taxon>
        <taxon>Metazoa</taxon>
        <taxon>Ecdysozoa</taxon>
        <taxon>Arthropoda</taxon>
        <taxon>Hexapoda</taxon>
        <taxon>Insecta</taxon>
        <taxon>Pterygota</taxon>
        <taxon>Neoptera</taxon>
        <taxon>Endopterygota</taxon>
        <taxon>Coleoptera</taxon>
        <taxon>Polyphaga</taxon>
        <taxon>Cucujiformia</taxon>
        <taxon>Curculionidae</taxon>
        <taxon>Ceutorhynchinae</taxon>
        <taxon>Ceutorhynchus</taxon>
    </lineage>
</organism>
<feature type="region of interest" description="Disordered" evidence="5">
    <location>
        <begin position="230"/>
        <end position="250"/>
    </location>
</feature>
<dbReference type="Pfam" id="PF12171">
    <property type="entry name" value="zf-C2H2_jaz"/>
    <property type="match status" value="1"/>
</dbReference>
<dbReference type="SUPFAM" id="SSF46565">
    <property type="entry name" value="Chaperone J-domain"/>
    <property type="match status" value="1"/>
</dbReference>
<dbReference type="OrthoDB" id="552049at2759"/>
<keyword evidence="1" id="KW-0479">Metal-binding</keyword>
<dbReference type="PANTHER" id="PTHR44029:SF1">
    <property type="entry name" value="DNAJ HOMOLOG SUBFAMILY C MEMBER 21"/>
    <property type="match status" value="1"/>
</dbReference>
<reference evidence="7" key="1">
    <citation type="submission" date="2022-01" db="EMBL/GenBank/DDBJ databases">
        <authorList>
            <person name="King R."/>
        </authorList>
    </citation>
    <scope>NUCLEOTIDE SEQUENCE</scope>
</reference>
<dbReference type="Gene3D" id="1.10.287.110">
    <property type="entry name" value="DnaJ domain"/>
    <property type="match status" value="1"/>
</dbReference>
<dbReference type="Gene3D" id="3.30.160.60">
    <property type="entry name" value="Classic Zinc Finger"/>
    <property type="match status" value="1"/>
</dbReference>
<dbReference type="PANTHER" id="PTHR44029">
    <property type="entry name" value="DNAJ HOMOLOG SUBFAMILY C MEMBER 21"/>
    <property type="match status" value="1"/>
</dbReference>
<dbReference type="Pfam" id="PF21884">
    <property type="entry name" value="ZUO1-like_ZHD"/>
    <property type="match status" value="1"/>
</dbReference>
<dbReference type="InterPro" id="IPR036869">
    <property type="entry name" value="J_dom_sf"/>
</dbReference>
<dbReference type="InterPro" id="IPR022755">
    <property type="entry name" value="Znf_C2H2_jaz"/>
</dbReference>
<dbReference type="GO" id="GO:0008270">
    <property type="term" value="F:zinc ion binding"/>
    <property type="evidence" value="ECO:0007669"/>
    <property type="project" value="UniProtKB-KW"/>
</dbReference>
<evidence type="ECO:0000256" key="5">
    <source>
        <dbReference type="SAM" id="MobiDB-lite"/>
    </source>
</evidence>
<feature type="compositionally biased region" description="Acidic residues" evidence="5">
    <location>
        <begin position="392"/>
        <end position="401"/>
    </location>
</feature>
<keyword evidence="2" id="KW-0863">Zinc-finger</keyword>
<dbReference type="InterPro" id="IPR013087">
    <property type="entry name" value="Znf_C2H2_type"/>
</dbReference>
<evidence type="ECO:0000256" key="2">
    <source>
        <dbReference type="ARBA" id="ARBA00022771"/>
    </source>
</evidence>
<dbReference type="CDD" id="cd06257">
    <property type="entry name" value="DnaJ"/>
    <property type="match status" value="1"/>
</dbReference>
<protein>
    <recommendedName>
        <fullName evidence="4">DnaJ homolog subfamily C member 21</fullName>
    </recommendedName>
</protein>